<keyword evidence="1" id="KW-1133">Transmembrane helix</keyword>
<gene>
    <name evidence="2" type="ORF">A3A93_00805</name>
</gene>
<name>A0A1F7IVL1_9BACT</name>
<feature type="transmembrane region" description="Helical" evidence="1">
    <location>
        <begin position="324"/>
        <end position="345"/>
    </location>
</feature>
<protein>
    <submittedName>
        <fullName evidence="2">Uncharacterized protein</fullName>
    </submittedName>
</protein>
<evidence type="ECO:0000256" key="1">
    <source>
        <dbReference type="SAM" id="Phobius"/>
    </source>
</evidence>
<dbReference type="AlphaFoldDB" id="A0A1F7IVL1"/>
<organism evidence="2 3">
    <name type="scientific">Candidatus Roizmanbacteria bacterium RIFCSPLOWO2_01_FULL_38_12</name>
    <dbReference type="NCBI Taxonomy" id="1802061"/>
    <lineage>
        <taxon>Bacteria</taxon>
        <taxon>Candidatus Roizmaniibacteriota</taxon>
    </lineage>
</organism>
<sequence>MRFTFPFLKTKKEKPYYFCLYINDHSIDGFVLETIQGSYKIRAEKKRRQSSGFDKILEDTDNLISDLEMKVSGDLSKTIFFLPTQMIDAVTHEIKDPHKTTIKKISSELELEPLGYIDIQEAIQGYINQKSFVNCMVVQLSESEIEVTIYKGGVVAHTQYCPRTDDVASDLEEVLKSVPDKRILPTKIIIYGATDNEKVSSTITSHDWDEKIFAEHPTITALSDGDLYKIFADTFVKELIASSSEEDIGDTLTDDISSAGSAFGFVFGGDIRDTDAQEPQLTHTSHRPTKKKTLVQFINKINDKVKSLFSKKNMSAKNAKGRKNIIIVLIILIGAGLLFIGYEYFFHKATITVYLQSKSASDSIDLTLPVTETPSGKKLTVVTHTKVVEFNDKKVSTGTRDVGEKAKGDVSIHNFDNSERNIERGTKIIKGELEFVLDNDVKIASSSGITSDGTKQSGKAKVSVTADAIGSAHNISKDTQLTIASLPESLYIAIADADFTGGTQKKIKTVSRDDLDALEANAKKEAKNNAAKEQNIKVSNDELLITDLNETEIASTVFSKEVGEEADTVSIKANTEINYFTVSKKLLHEKIKEELLKDNKEYTLSDDSLVISFENAANNVDEVELAIGAKADIYKDIDTKKLLDELPMSSVRTITGKLQEKYNVEDVKLTEVSPSFGGFVPWIPIFRKNIKVVTSSK</sequence>
<accession>A0A1F7IVL1</accession>
<dbReference type="EMBL" id="MGAL01000032">
    <property type="protein sequence ID" value="OGK47400.1"/>
    <property type="molecule type" value="Genomic_DNA"/>
</dbReference>
<dbReference type="STRING" id="1802061.A3A93_00805"/>
<keyword evidence="1" id="KW-0472">Membrane</keyword>
<evidence type="ECO:0000313" key="3">
    <source>
        <dbReference type="Proteomes" id="UP000177141"/>
    </source>
</evidence>
<reference evidence="2 3" key="1">
    <citation type="journal article" date="2016" name="Nat. Commun.">
        <title>Thousands of microbial genomes shed light on interconnected biogeochemical processes in an aquifer system.</title>
        <authorList>
            <person name="Anantharaman K."/>
            <person name="Brown C.T."/>
            <person name="Hug L.A."/>
            <person name="Sharon I."/>
            <person name="Castelle C.J."/>
            <person name="Probst A.J."/>
            <person name="Thomas B.C."/>
            <person name="Singh A."/>
            <person name="Wilkins M.J."/>
            <person name="Karaoz U."/>
            <person name="Brodie E.L."/>
            <person name="Williams K.H."/>
            <person name="Hubbard S.S."/>
            <person name="Banfield J.F."/>
        </authorList>
    </citation>
    <scope>NUCLEOTIDE SEQUENCE [LARGE SCALE GENOMIC DNA]</scope>
</reference>
<dbReference type="Proteomes" id="UP000177141">
    <property type="component" value="Unassembled WGS sequence"/>
</dbReference>
<keyword evidence="1" id="KW-0812">Transmembrane</keyword>
<proteinExistence type="predicted"/>
<evidence type="ECO:0000313" key="2">
    <source>
        <dbReference type="EMBL" id="OGK47400.1"/>
    </source>
</evidence>
<comment type="caution">
    <text evidence="2">The sequence shown here is derived from an EMBL/GenBank/DDBJ whole genome shotgun (WGS) entry which is preliminary data.</text>
</comment>